<feature type="compositionally biased region" description="Basic and acidic residues" evidence="2">
    <location>
        <begin position="399"/>
        <end position="413"/>
    </location>
</feature>
<dbReference type="GO" id="GO:0051256">
    <property type="term" value="P:mitotic spindle midzone assembly"/>
    <property type="evidence" value="ECO:0007669"/>
    <property type="project" value="TreeGrafter"/>
</dbReference>
<feature type="compositionally biased region" description="Polar residues" evidence="2">
    <location>
        <begin position="617"/>
        <end position="636"/>
    </location>
</feature>
<dbReference type="GO" id="GO:0008017">
    <property type="term" value="F:microtubule binding"/>
    <property type="evidence" value="ECO:0007669"/>
    <property type="project" value="InterPro"/>
</dbReference>
<dbReference type="GO" id="GO:1990023">
    <property type="term" value="C:mitotic spindle midzone"/>
    <property type="evidence" value="ECO:0007669"/>
    <property type="project" value="TreeGrafter"/>
</dbReference>
<feature type="compositionally biased region" description="Low complexity" evidence="2">
    <location>
        <begin position="504"/>
        <end position="517"/>
    </location>
</feature>
<feature type="region of interest" description="Disordered" evidence="2">
    <location>
        <begin position="461"/>
        <end position="582"/>
    </location>
</feature>
<feature type="region of interest" description="Disordered" evidence="2">
    <location>
        <begin position="704"/>
        <end position="758"/>
    </location>
</feature>
<feature type="compositionally biased region" description="Basic and acidic residues" evidence="2">
    <location>
        <begin position="552"/>
        <end position="562"/>
    </location>
</feature>
<dbReference type="InterPro" id="IPR007145">
    <property type="entry name" value="MAP65_Ase1_PRC1"/>
</dbReference>
<feature type="coiled-coil region" evidence="1">
    <location>
        <begin position="224"/>
        <end position="258"/>
    </location>
</feature>
<dbReference type="GO" id="GO:0005737">
    <property type="term" value="C:cytoplasm"/>
    <property type="evidence" value="ECO:0007669"/>
    <property type="project" value="TreeGrafter"/>
</dbReference>
<evidence type="ECO:0000313" key="4">
    <source>
        <dbReference type="Proteomes" id="UP000722485"/>
    </source>
</evidence>
<proteinExistence type="predicted"/>
<accession>A0A9P5HC92</accession>
<keyword evidence="1" id="KW-0175">Coiled coil</keyword>
<evidence type="ECO:0000256" key="1">
    <source>
        <dbReference type="SAM" id="Coils"/>
    </source>
</evidence>
<dbReference type="EMBL" id="JAANBB010000029">
    <property type="protein sequence ID" value="KAF7554705.1"/>
    <property type="molecule type" value="Genomic_DNA"/>
</dbReference>
<dbReference type="PANTHER" id="PTHR19321">
    <property type="entry name" value="PROTEIN REGULATOR OF CYTOKINESIS 1 PRC1-RELATED"/>
    <property type="match status" value="1"/>
</dbReference>
<dbReference type="AlphaFoldDB" id="A0A9P5HC92"/>
<comment type="caution">
    <text evidence="3">The sequence shown here is derived from an EMBL/GenBank/DDBJ whole genome shotgun (WGS) entry which is preliminary data.</text>
</comment>
<gene>
    <name evidence="3" type="ORF">G7Z17_g2742</name>
</gene>
<feature type="region of interest" description="Disordered" evidence="2">
    <location>
        <begin position="611"/>
        <end position="667"/>
    </location>
</feature>
<keyword evidence="4" id="KW-1185">Reference proteome</keyword>
<dbReference type="Gene3D" id="1.20.58.1520">
    <property type="match status" value="1"/>
</dbReference>
<evidence type="ECO:0000256" key="2">
    <source>
        <dbReference type="SAM" id="MobiDB-lite"/>
    </source>
</evidence>
<sequence length="758" mass="85888">MDTSYLAQQVNNSIGQLHGLFDEIGVPDHEREAREEELFSALSEALNSQVRLVTQEKKEMVDEAKKIITVVRQMESSLDDSKNRRDYQDDEELTITYPLVRCLHALKEKHVQISRLHKERFEQVKKLVQALESYSSHLEATFVQIALPPTAPNQSIPPNFDLSPSYVDKLDSEFTRVYEEYTRRIATVQTLGDQIIGLWAELGIPQAQQDGAIVKYYRDAPEQLGLHEEDVARLRSKRDRLSDEKKNREKRLRDLKNAVEALWTKLGVDESETKAFFNQNRGCGIRQINEFEDELSRLNELKRQNLHLFVEDSRIKLQELWDSLYFCEDEMLEFTPAFSDVYSDALLEAHEREVARLEALREQRGPTLAMVDRHKTLIKERDDLASSSQDASRLMARGQKGEKRDPGKLLREEKMRKRIAKELPKVTAELRKVLSRWEDEYGRPFLVFGERYLDEIEAADGSRRTALPPRSKTPAGYSTASIKAPRSTASKSVAPKSIPPRSMTKTPTAGGPPTKRTQPQPASIIESPTRSPSRIPARVPLSNMKHGNNSPERPRPESRGENLRPGAPLMRAPPPKMRDLVPVPEFKAPANPYKSAGLASSIVRHVEPEDVYDDRGSQTSRSNSNMSHNTHGSYSEDSYDERYATVRSSHQSYRQAPPPPRQISGASLTSTAISGSENWETYDDNSEPEADASDAYYAKLRAARGKRFTPEQGHRPTSSQSKRMRGIPSSASYGGPVMIDQDGNRIISGSEWTDEDAY</sequence>
<feature type="region of interest" description="Disordered" evidence="2">
    <location>
        <begin position="381"/>
        <end position="413"/>
    </location>
</feature>
<feature type="compositionally biased region" description="Polar residues" evidence="2">
    <location>
        <begin position="476"/>
        <end position="491"/>
    </location>
</feature>
<reference evidence="3" key="1">
    <citation type="submission" date="2020-03" db="EMBL/GenBank/DDBJ databases">
        <title>Draft Genome Sequence of Cylindrodendrum hubeiense.</title>
        <authorList>
            <person name="Buettner E."/>
            <person name="Kellner H."/>
        </authorList>
    </citation>
    <scope>NUCLEOTIDE SEQUENCE</scope>
    <source>
        <strain evidence="3">IHI 201604</strain>
    </source>
</reference>
<name>A0A9P5HC92_9HYPO</name>
<protein>
    <recommendedName>
        <fullName evidence="5">Microtubule associated protein</fullName>
    </recommendedName>
</protein>
<dbReference type="PANTHER" id="PTHR19321:SF41">
    <property type="entry name" value="FASCETTO-RELATED"/>
    <property type="match status" value="1"/>
</dbReference>
<organism evidence="3 4">
    <name type="scientific">Cylindrodendrum hubeiense</name>
    <dbReference type="NCBI Taxonomy" id="595255"/>
    <lineage>
        <taxon>Eukaryota</taxon>
        <taxon>Fungi</taxon>
        <taxon>Dikarya</taxon>
        <taxon>Ascomycota</taxon>
        <taxon>Pezizomycotina</taxon>
        <taxon>Sordariomycetes</taxon>
        <taxon>Hypocreomycetidae</taxon>
        <taxon>Hypocreales</taxon>
        <taxon>Nectriaceae</taxon>
        <taxon>Cylindrodendrum</taxon>
    </lineage>
</organism>
<dbReference type="Pfam" id="PF03999">
    <property type="entry name" value="MAP65_ASE1"/>
    <property type="match status" value="1"/>
</dbReference>
<feature type="compositionally biased region" description="Polar residues" evidence="2">
    <location>
        <begin position="518"/>
        <end position="532"/>
    </location>
</feature>
<dbReference type="OrthoDB" id="642895at2759"/>
<evidence type="ECO:0008006" key="5">
    <source>
        <dbReference type="Google" id="ProtNLM"/>
    </source>
</evidence>
<evidence type="ECO:0000313" key="3">
    <source>
        <dbReference type="EMBL" id="KAF7554705.1"/>
    </source>
</evidence>
<dbReference type="Proteomes" id="UP000722485">
    <property type="component" value="Unassembled WGS sequence"/>
</dbReference>